<dbReference type="InterPro" id="IPR001957">
    <property type="entry name" value="Chromosome_initiator_DnaA"/>
</dbReference>
<feature type="binding site" evidence="8">
    <location>
        <position position="143"/>
    </location>
    <ligand>
        <name>ATP</name>
        <dbReference type="ChEBI" id="CHEBI:30616"/>
    </ligand>
</feature>
<dbReference type="AlphaFoldDB" id="A0A1W2AAS6"/>
<comment type="similarity">
    <text evidence="1 8 11">Belongs to the DnaA family.</text>
</comment>
<evidence type="ECO:0000256" key="2">
    <source>
        <dbReference type="ARBA" id="ARBA00022490"/>
    </source>
</evidence>
<dbReference type="PANTHER" id="PTHR30050:SF2">
    <property type="entry name" value="CHROMOSOMAL REPLICATION INITIATOR PROTEIN DNAA"/>
    <property type="match status" value="1"/>
</dbReference>
<reference evidence="14 15" key="1">
    <citation type="submission" date="2017-04" db="EMBL/GenBank/DDBJ databases">
        <authorList>
            <person name="Afonso C.L."/>
            <person name="Miller P.J."/>
            <person name="Scott M.A."/>
            <person name="Spackman E."/>
            <person name="Goraichik I."/>
            <person name="Dimitrov K.M."/>
            <person name="Suarez D.L."/>
            <person name="Swayne D.E."/>
        </authorList>
    </citation>
    <scope>NUCLEOTIDE SEQUENCE [LARGE SCALE GENOMIC DNA]</scope>
    <source>
        <strain evidence="14 15">DSM 12816</strain>
    </source>
</reference>
<dbReference type="InterPro" id="IPR020591">
    <property type="entry name" value="Chromosome_initiator_DnaA-like"/>
</dbReference>
<dbReference type="InterPro" id="IPR003593">
    <property type="entry name" value="AAA+_ATPase"/>
</dbReference>
<dbReference type="InterPro" id="IPR027417">
    <property type="entry name" value="P-loop_NTPase"/>
</dbReference>
<evidence type="ECO:0000256" key="10">
    <source>
        <dbReference type="RuleBase" id="RU000577"/>
    </source>
</evidence>
<evidence type="ECO:0000256" key="6">
    <source>
        <dbReference type="ARBA" id="ARBA00023121"/>
    </source>
</evidence>
<dbReference type="Pfam" id="PF11638">
    <property type="entry name" value="DnaA_N"/>
    <property type="match status" value="1"/>
</dbReference>
<proteinExistence type="inferred from homology"/>
<accession>A0A1W2AAS6</accession>
<dbReference type="Gene3D" id="1.10.8.60">
    <property type="match status" value="1"/>
</dbReference>
<feature type="domain" description="Chromosomal replication initiator DnaA C-terminal" evidence="13">
    <location>
        <begin position="344"/>
        <end position="413"/>
    </location>
</feature>
<feature type="binding site" evidence="8">
    <location>
        <position position="146"/>
    </location>
    <ligand>
        <name>ATP</name>
        <dbReference type="ChEBI" id="CHEBI:30616"/>
    </ligand>
</feature>
<keyword evidence="15" id="KW-1185">Reference proteome</keyword>
<gene>
    <name evidence="8" type="primary">dnaA</name>
    <name evidence="14" type="ORF">SAMN02745168_1633</name>
</gene>
<evidence type="ECO:0000313" key="14">
    <source>
        <dbReference type="EMBL" id="SMC57348.1"/>
    </source>
</evidence>
<comment type="subunit">
    <text evidence="8">Oligomerizes as a right-handed, spiral filament on DNA at oriC.</text>
</comment>
<dbReference type="CDD" id="cd00009">
    <property type="entry name" value="AAA"/>
    <property type="match status" value="1"/>
</dbReference>
<dbReference type="InterPro" id="IPR024633">
    <property type="entry name" value="DnaA_N_dom"/>
</dbReference>
<dbReference type="OrthoDB" id="9807019at2"/>
<comment type="domain">
    <text evidence="8">Domain I is involved in oligomerization and binding regulators, domain II is flexibile and of varying length in different bacteria, domain III forms the AAA+ region, while domain IV binds dsDNA.</text>
</comment>
<dbReference type="InterPro" id="IPR013317">
    <property type="entry name" value="DnaA_dom"/>
</dbReference>
<evidence type="ECO:0000256" key="8">
    <source>
        <dbReference type="HAMAP-Rule" id="MF_00377"/>
    </source>
</evidence>
<evidence type="ECO:0000256" key="3">
    <source>
        <dbReference type="ARBA" id="ARBA00022705"/>
    </source>
</evidence>
<dbReference type="EMBL" id="FWXW01000003">
    <property type="protein sequence ID" value="SMC57348.1"/>
    <property type="molecule type" value="Genomic_DNA"/>
</dbReference>
<dbReference type="GO" id="GO:0006275">
    <property type="term" value="P:regulation of DNA replication"/>
    <property type="evidence" value="ECO:0007669"/>
    <property type="project" value="UniProtKB-UniRule"/>
</dbReference>
<comment type="caution">
    <text evidence="8">Lacks conserved residue(s) required for the propagation of feature annotation.</text>
</comment>
<comment type="function">
    <text evidence="8 10">Plays an essential role in the initiation and regulation of chromosomal replication. ATP-DnaA binds to the origin of replication (oriC) to initiate formation of the DNA replication initiation complex once per cell cycle. Binds the DnaA box (a 9 base pair repeat at the origin) and separates the double-stranded (ds)DNA. Forms a right-handed helical filament on oriC DNA; dsDNA binds to the exterior of the filament while single-stranded (ss)DNA is stabiized in the filament's interior. The ATP-DnaA-oriC complex binds and stabilizes one strand of the AT-rich DNA unwinding element (DUE), permitting loading of DNA polymerase. After initiation quickly degrades to an ADP-DnaA complex that is not apt for DNA replication. Binds acidic phospholipids.</text>
</comment>
<sequence length="440" mass="50432">MIKSPADIWAKVLDNLKKEMTPTTIATWFDDSTAVEMTDSLFVIHTPSNFKKDIISRRYIPAVQAALRDIFSGDFDVVVLGEGELESYIKKDARSVSTLENEEFTFERFVVGNSNKFAHAAAKAVAEAPAQSYNPLFIYGDSGLGKTHLIYAISHEIRKNYPEMRIVYIKGDEFTNELVAAIREGKNLEFRDKYRLADLFLVDDIQFIAGKVQTQEEFFHTFNTLYEAKKQIVLTSDRPPKEMTRLEDRLKTRFEWGLLADIQPPDYETRLAIIKNKASQLHLELSEAVVEYIAENISSNVRQIEGTVKKILAFRDLLDDNITVNTVSRAVRDMLKEQADFVPSPSVIIDEICKYYLIEEYELRGQQRTKDTASARQIAMYLIRRMTNLSLSDIGKEFENRDHTTVMHSISRIENLLKTNPKFAETVKDITANINARSQK</sequence>
<evidence type="ECO:0000256" key="4">
    <source>
        <dbReference type="ARBA" id="ARBA00022741"/>
    </source>
</evidence>
<dbReference type="PANTHER" id="PTHR30050">
    <property type="entry name" value="CHROMOSOMAL REPLICATION INITIATOR PROTEIN DNAA"/>
    <property type="match status" value="1"/>
</dbReference>
<keyword evidence="4 8" id="KW-0547">Nucleotide-binding</keyword>
<feature type="domain" description="AAA+ ATPase" evidence="12">
    <location>
        <begin position="132"/>
        <end position="260"/>
    </location>
</feature>
<dbReference type="SMART" id="SM00760">
    <property type="entry name" value="Bac_DnaA_C"/>
    <property type="match status" value="1"/>
</dbReference>
<dbReference type="InterPro" id="IPR038454">
    <property type="entry name" value="DnaA_N_sf"/>
</dbReference>
<dbReference type="CDD" id="cd06571">
    <property type="entry name" value="Bac_DnaA_C"/>
    <property type="match status" value="1"/>
</dbReference>
<feature type="region of interest" description="Domain III, AAA+ region" evidence="8">
    <location>
        <begin position="99"/>
        <end position="315"/>
    </location>
</feature>
<dbReference type="Proteomes" id="UP000192790">
    <property type="component" value="Unassembled WGS sequence"/>
</dbReference>
<feature type="region of interest" description="Domain I, interacts with DnaA modulators" evidence="8">
    <location>
        <begin position="1"/>
        <end position="93"/>
    </location>
</feature>
<evidence type="ECO:0000256" key="9">
    <source>
        <dbReference type="NCBIfam" id="TIGR00362"/>
    </source>
</evidence>
<dbReference type="GO" id="GO:0005524">
    <property type="term" value="F:ATP binding"/>
    <property type="evidence" value="ECO:0007669"/>
    <property type="project" value="UniProtKB-UniRule"/>
</dbReference>
<dbReference type="InterPro" id="IPR010921">
    <property type="entry name" value="Trp_repressor/repl_initiator"/>
</dbReference>
<evidence type="ECO:0000259" key="13">
    <source>
        <dbReference type="SMART" id="SM00760"/>
    </source>
</evidence>
<dbReference type="Pfam" id="PF08299">
    <property type="entry name" value="Bac_DnaA_C"/>
    <property type="match status" value="1"/>
</dbReference>
<dbReference type="SUPFAM" id="SSF48295">
    <property type="entry name" value="TrpR-like"/>
    <property type="match status" value="1"/>
</dbReference>
<dbReference type="HAMAP" id="MF_00377">
    <property type="entry name" value="DnaA_bact"/>
    <property type="match status" value="1"/>
</dbReference>
<feature type="binding site" evidence="8">
    <location>
        <position position="147"/>
    </location>
    <ligand>
        <name>ATP</name>
        <dbReference type="ChEBI" id="CHEBI:30616"/>
    </ligand>
</feature>
<dbReference type="GO" id="GO:0005886">
    <property type="term" value="C:plasma membrane"/>
    <property type="evidence" value="ECO:0007669"/>
    <property type="project" value="TreeGrafter"/>
</dbReference>
<dbReference type="GO" id="GO:0005737">
    <property type="term" value="C:cytoplasm"/>
    <property type="evidence" value="ECO:0007669"/>
    <property type="project" value="UniProtKB-SubCell"/>
</dbReference>
<evidence type="ECO:0000256" key="7">
    <source>
        <dbReference type="ARBA" id="ARBA00023125"/>
    </source>
</evidence>
<dbReference type="SMART" id="SM00382">
    <property type="entry name" value="AAA"/>
    <property type="match status" value="1"/>
</dbReference>
<dbReference type="PROSITE" id="PS01008">
    <property type="entry name" value="DNAA"/>
    <property type="match status" value="1"/>
</dbReference>
<dbReference type="SUPFAM" id="SSF52540">
    <property type="entry name" value="P-loop containing nucleoside triphosphate hydrolases"/>
    <property type="match status" value="1"/>
</dbReference>
<keyword evidence="6 8" id="KW-0446">Lipid-binding</keyword>
<dbReference type="Gene3D" id="3.30.300.180">
    <property type="match status" value="1"/>
</dbReference>
<dbReference type="Gene3D" id="1.10.1750.10">
    <property type="match status" value="1"/>
</dbReference>
<evidence type="ECO:0000256" key="5">
    <source>
        <dbReference type="ARBA" id="ARBA00022840"/>
    </source>
</evidence>
<dbReference type="GO" id="GO:0008289">
    <property type="term" value="F:lipid binding"/>
    <property type="evidence" value="ECO:0007669"/>
    <property type="project" value="UniProtKB-KW"/>
</dbReference>
<dbReference type="InterPro" id="IPR013159">
    <property type="entry name" value="DnaA_C"/>
</dbReference>
<dbReference type="GO" id="GO:0003688">
    <property type="term" value="F:DNA replication origin binding"/>
    <property type="evidence" value="ECO:0007669"/>
    <property type="project" value="UniProtKB-UniRule"/>
</dbReference>
<keyword evidence="3 8" id="KW-0235">DNA replication</keyword>
<evidence type="ECO:0000256" key="11">
    <source>
        <dbReference type="RuleBase" id="RU004227"/>
    </source>
</evidence>
<evidence type="ECO:0000259" key="12">
    <source>
        <dbReference type="SMART" id="SM00382"/>
    </source>
</evidence>
<name>A0A1W2AAS6_9FIRM</name>
<protein>
    <recommendedName>
        <fullName evidence="8 9">Chromosomal replication initiator protein DnaA</fullName>
    </recommendedName>
</protein>
<dbReference type="InterPro" id="IPR018312">
    <property type="entry name" value="Chromosome_initiator_DnaA_CS"/>
</dbReference>
<dbReference type="RefSeq" id="WP_084234296.1">
    <property type="nucleotide sequence ID" value="NZ_FWXW01000003.1"/>
</dbReference>
<keyword evidence="7 8" id="KW-0238">DNA-binding</keyword>
<evidence type="ECO:0000313" key="15">
    <source>
        <dbReference type="Proteomes" id="UP000192790"/>
    </source>
</evidence>
<organism evidence="14 15">
    <name type="scientific">Papillibacter cinnamivorans DSM 12816</name>
    <dbReference type="NCBI Taxonomy" id="1122930"/>
    <lineage>
        <taxon>Bacteria</taxon>
        <taxon>Bacillati</taxon>
        <taxon>Bacillota</taxon>
        <taxon>Clostridia</taxon>
        <taxon>Eubacteriales</taxon>
        <taxon>Oscillospiraceae</taxon>
        <taxon>Papillibacter</taxon>
    </lineage>
</organism>
<dbReference type="GO" id="GO:0006270">
    <property type="term" value="P:DNA replication initiation"/>
    <property type="evidence" value="ECO:0007669"/>
    <property type="project" value="UniProtKB-UniRule"/>
</dbReference>
<keyword evidence="2 8" id="KW-0963">Cytoplasm</keyword>
<dbReference type="NCBIfam" id="TIGR00362">
    <property type="entry name" value="DnaA"/>
    <property type="match status" value="1"/>
</dbReference>
<dbReference type="Pfam" id="PF00308">
    <property type="entry name" value="Bac_DnaA"/>
    <property type="match status" value="1"/>
</dbReference>
<dbReference type="FunFam" id="3.40.50.300:FF:000668">
    <property type="entry name" value="Chromosomal replication initiator protein DnaA"/>
    <property type="match status" value="1"/>
</dbReference>
<feature type="region of interest" description="Domain IV, binds dsDNA" evidence="8">
    <location>
        <begin position="316"/>
        <end position="440"/>
    </location>
</feature>
<feature type="binding site" evidence="8">
    <location>
        <position position="145"/>
    </location>
    <ligand>
        <name>ATP</name>
        <dbReference type="ChEBI" id="CHEBI:30616"/>
    </ligand>
</feature>
<keyword evidence="5 8" id="KW-0067">ATP-binding</keyword>
<dbReference type="Gene3D" id="3.40.50.300">
    <property type="entry name" value="P-loop containing nucleotide triphosphate hydrolases"/>
    <property type="match status" value="1"/>
</dbReference>
<dbReference type="STRING" id="1122930.SAMN02745168_1633"/>
<comment type="subcellular location">
    <subcellularLocation>
        <location evidence="8">Cytoplasm</location>
    </subcellularLocation>
</comment>
<evidence type="ECO:0000256" key="1">
    <source>
        <dbReference type="ARBA" id="ARBA00006583"/>
    </source>
</evidence>
<dbReference type="PRINTS" id="PR00051">
    <property type="entry name" value="DNAA"/>
</dbReference>